<dbReference type="RefSeq" id="WP_250583674.1">
    <property type="nucleotide sequence ID" value="NZ_JAKRVX010000002.1"/>
</dbReference>
<dbReference type="Proteomes" id="UP001203207">
    <property type="component" value="Unassembled WGS sequence"/>
</dbReference>
<proteinExistence type="predicted"/>
<evidence type="ECO:0000313" key="3">
    <source>
        <dbReference type="Proteomes" id="UP001203207"/>
    </source>
</evidence>
<feature type="region of interest" description="Disordered" evidence="1">
    <location>
        <begin position="96"/>
        <end position="126"/>
    </location>
</feature>
<reference evidence="2" key="1">
    <citation type="journal article" date="2022" name="Syst. Appl. Microbiol.">
        <title>Natronocalculus amylovorans gen. nov., sp. nov., and Natranaeroarchaeum aerophilus sp. nov., dominant culturable amylolytic natronoarchaea from hypersaline soda lakes in southwestern Siberia.</title>
        <authorList>
            <person name="Sorokin D.Y."/>
            <person name="Elcheninov A.G."/>
            <person name="Khizhniak T.V."/>
            <person name="Koenen M."/>
            <person name="Bale N.J."/>
            <person name="Damste J.S.S."/>
            <person name="Kublanov I.V."/>
        </authorList>
    </citation>
    <scope>NUCLEOTIDE SEQUENCE</scope>
    <source>
        <strain evidence="2">AArc-St2</strain>
    </source>
</reference>
<evidence type="ECO:0000256" key="1">
    <source>
        <dbReference type="SAM" id="MobiDB-lite"/>
    </source>
</evidence>
<dbReference type="AlphaFoldDB" id="A0AAE3FX08"/>
<name>A0AAE3FX08_9EURY</name>
<dbReference type="SUPFAM" id="SSF57997">
    <property type="entry name" value="Tropomyosin"/>
    <property type="match status" value="1"/>
</dbReference>
<protein>
    <submittedName>
        <fullName evidence="2">Uncharacterized protein</fullName>
    </submittedName>
</protein>
<organism evidence="2 3">
    <name type="scientific">Natronocalculus amylovorans</name>
    <dbReference type="NCBI Taxonomy" id="2917812"/>
    <lineage>
        <taxon>Archaea</taxon>
        <taxon>Methanobacteriati</taxon>
        <taxon>Methanobacteriota</taxon>
        <taxon>Stenosarchaea group</taxon>
        <taxon>Halobacteria</taxon>
        <taxon>Halobacteriales</taxon>
        <taxon>Haloferacaceae</taxon>
        <taxon>Natronocalculus</taxon>
    </lineage>
</organism>
<reference evidence="2" key="2">
    <citation type="submission" date="2022-02" db="EMBL/GenBank/DDBJ databases">
        <authorList>
            <person name="Elcheninov A.G."/>
            <person name="Sorokin D.Y."/>
            <person name="Kublanov I.V."/>
        </authorList>
    </citation>
    <scope>NUCLEOTIDE SEQUENCE</scope>
    <source>
        <strain evidence="2">AArc-St2</strain>
    </source>
</reference>
<dbReference type="EMBL" id="JAKRVX010000002">
    <property type="protein sequence ID" value="MCL9816811.1"/>
    <property type="molecule type" value="Genomic_DNA"/>
</dbReference>
<dbReference type="Gene3D" id="1.20.5.340">
    <property type="match status" value="1"/>
</dbReference>
<comment type="caution">
    <text evidence="2">The sequence shown here is derived from an EMBL/GenBank/DDBJ whole genome shotgun (WGS) entry which is preliminary data.</text>
</comment>
<evidence type="ECO:0000313" key="2">
    <source>
        <dbReference type="EMBL" id="MCL9816811.1"/>
    </source>
</evidence>
<gene>
    <name evidence="2" type="ORF">AArcSt2_07635</name>
</gene>
<accession>A0AAE3FX08</accession>
<sequence length="247" mass="28292">MNLSLIEELVDRIDDLEERISALEQENDALEERVEIQKEQLKQREEESDALEERVEIQKEQLKQREDELEQYEQLVSENEAKIDDLEADLDAATDHRKHLQQRLHTLESEQTPSSSEEDPDTNRSPLQQLVRLPSKAVSKLTANQQRAQFIAKDIAEYAQKVPAGFAIDSRTIRTVLNAKEGQTPHTQTVTRVMNFLDEFGKEGVRIVKRRGTKRLIFSAAAVSKLDAESSNSPSRPITDVVMSWCR</sequence>
<keyword evidence="3" id="KW-1185">Reference proteome</keyword>